<dbReference type="InterPro" id="IPR043129">
    <property type="entry name" value="ATPase_NBD"/>
</dbReference>
<reference evidence="3 4" key="1">
    <citation type="submission" date="2020-08" db="EMBL/GenBank/DDBJ databases">
        <title>Sequencing the genomes of 1000 actinobacteria strains.</title>
        <authorList>
            <person name="Klenk H.-P."/>
        </authorList>
    </citation>
    <scope>NUCLEOTIDE SEQUENCE [LARGE SCALE GENOMIC DNA]</scope>
    <source>
        <strain evidence="3 4">DSM 11053</strain>
    </source>
</reference>
<dbReference type="EMBL" id="JACHZG010000001">
    <property type="protein sequence ID" value="MBB3328198.1"/>
    <property type="molecule type" value="Genomic_DNA"/>
</dbReference>
<keyword evidence="3" id="KW-0808">Transferase</keyword>
<evidence type="ECO:0000259" key="2">
    <source>
        <dbReference type="Pfam" id="PF12802"/>
    </source>
</evidence>
<evidence type="ECO:0000313" key="3">
    <source>
        <dbReference type="EMBL" id="MBB3328198.1"/>
    </source>
</evidence>
<dbReference type="PANTHER" id="PTHR18964">
    <property type="entry name" value="ROK (REPRESSOR, ORF, KINASE) FAMILY"/>
    <property type="match status" value="1"/>
</dbReference>
<evidence type="ECO:0000313" key="4">
    <source>
        <dbReference type="Proteomes" id="UP000565572"/>
    </source>
</evidence>
<organism evidence="3 4">
    <name type="scientific">Microlunatus antarcticus</name>
    <dbReference type="NCBI Taxonomy" id="53388"/>
    <lineage>
        <taxon>Bacteria</taxon>
        <taxon>Bacillati</taxon>
        <taxon>Actinomycetota</taxon>
        <taxon>Actinomycetes</taxon>
        <taxon>Propionibacteriales</taxon>
        <taxon>Propionibacteriaceae</taxon>
        <taxon>Microlunatus</taxon>
    </lineage>
</organism>
<sequence length="426" mass="43876">MMVRDRSLLADAGTSAGLLAVRRHNLALVMSHLRAAGARSRATIAAETGLNKATVSSLVAELVERGLVAEGETERGAVGRPSQHVDLRGGTFFTVGAEVNLGYLSVVALDVRSEVVAERWVPLEAGPLDADVALPRLATLVLEIVASLTAAGGELVGVTVAVPGLVERSTGRVLRAPNLGWAQTPVVEQMRALLDDPACPLLLDNEANLAARAEVDAPGRADVADLVLLTGVVGVGAGVVAAGRLLRGVRGFAGEVGHLQVDPGGRRCGCGRRGCWETVAGLDALLSGAADADDPVRDPTLDLVARLATLIARAEAGDRRTLDALDRTADWLGTGAGFLVNLFDPGLLVLGGYFALLGPWLAEPLRRSLPDRVFAPQPAGCRVESSALGFTAAARGGALEALTWIFDDPTAVTSPRAGAVPAGAPA</sequence>
<dbReference type="GO" id="GO:0016301">
    <property type="term" value="F:kinase activity"/>
    <property type="evidence" value="ECO:0007669"/>
    <property type="project" value="UniProtKB-KW"/>
</dbReference>
<dbReference type="InterPro" id="IPR000835">
    <property type="entry name" value="HTH_MarR-typ"/>
</dbReference>
<name>A0A7W5JXN8_9ACTN</name>
<dbReference type="Proteomes" id="UP000565572">
    <property type="component" value="Unassembled WGS sequence"/>
</dbReference>
<dbReference type="AlphaFoldDB" id="A0A7W5JXN8"/>
<dbReference type="SUPFAM" id="SSF53067">
    <property type="entry name" value="Actin-like ATPase domain"/>
    <property type="match status" value="2"/>
</dbReference>
<keyword evidence="3" id="KW-0418">Kinase</keyword>
<dbReference type="Pfam" id="PF00480">
    <property type="entry name" value="ROK"/>
    <property type="match status" value="1"/>
</dbReference>
<dbReference type="Pfam" id="PF12802">
    <property type="entry name" value="MarR_2"/>
    <property type="match status" value="1"/>
</dbReference>
<keyword evidence="4" id="KW-1185">Reference proteome</keyword>
<comment type="similarity">
    <text evidence="1">Belongs to the ROK (NagC/XylR) family.</text>
</comment>
<dbReference type="Gene3D" id="1.10.10.10">
    <property type="entry name" value="Winged helix-like DNA-binding domain superfamily/Winged helix DNA-binding domain"/>
    <property type="match status" value="1"/>
</dbReference>
<gene>
    <name evidence="3" type="ORF">FHX39_003142</name>
</gene>
<accession>A0A7W5JXN8</accession>
<dbReference type="InterPro" id="IPR000600">
    <property type="entry name" value="ROK"/>
</dbReference>
<dbReference type="InterPro" id="IPR036390">
    <property type="entry name" value="WH_DNA-bd_sf"/>
</dbReference>
<protein>
    <submittedName>
        <fullName evidence="3">Putative NBD/HSP70 family sugar kinase</fullName>
    </submittedName>
</protein>
<evidence type="ECO:0000256" key="1">
    <source>
        <dbReference type="ARBA" id="ARBA00006479"/>
    </source>
</evidence>
<dbReference type="SUPFAM" id="SSF46785">
    <property type="entry name" value="Winged helix' DNA-binding domain"/>
    <property type="match status" value="1"/>
</dbReference>
<proteinExistence type="inferred from homology"/>
<dbReference type="Gene3D" id="3.30.420.40">
    <property type="match status" value="2"/>
</dbReference>
<dbReference type="GO" id="GO:0003700">
    <property type="term" value="F:DNA-binding transcription factor activity"/>
    <property type="evidence" value="ECO:0007669"/>
    <property type="project" value="InterPro"/>
</dbReference>
<feature type="domain" description="HTH marR-type" evidence="2">
    <location>
        <begin position="29"/>
        <end position="74"/>
    </location>
</feature>
<comment type="caution">
    <text evidence="3">The sequence shown here is derived from an EMBL/GenBank/DDBJ whole genome shotgun (WGS) entry which is preliminary data.</text>
</comment>
<dbReference type="PANTHER" id="PTHR18964:SF149">
    <property type="entry name" value="BIFUNCTIONAL UDP-N-ACETYLGLUCOSAMINE 2-EPIMERASE_N-ACETYLMANNOSAMINE KINASE"/>
    <property type="match status" value="1"/>
</dbReference>
<dbReference type="InterPro" id="IPR036388">
    <property type="entry name" value="WH-like_DNA-bd_sf"/>
</dbReference>